<keyword evidence="2" id="KW-0808">Transferase</keyword>
<proteinExistence type="predicted"/>
<dbReference type="InterPro" id="IPR016181">
    <property type="entry name" value="Acyl_CoA_acyltransferase"/>
</dbReference>
<evidence type="ECO:0000313" key="3">
    <source>
        <dbReference type="Proteomes" id="UP000514509"/>
    </source>
</evidence>
<dbReference type="PROSITE" id="PS51186">
    <property type="entry name" value="GNAT"/>
    <property type="match status" value="1"/>
</dbReference>
<feature type="domain" description="N-acetyltransferase" evidence="1">
    <location>
        <begin position="19"/>
        <end position="174"/>
    </location>
</feature>
<dbReference type="KEGG" id="add:HUW48_25360"/>
<keyword evidence="3" id="KW-1185">Reference proteome</keyword>
<dbReference type="SUPFAM" id="SSF55729">
    <property type="entry name" value="Acyl-CoA N-acyltransferases (Nat)"/>
    <property type="match status" value="1"/>
</dbReference>
<dbReference type="InterPro" id="IPR051531">
    <property type="entry name" value="N-acetyltransferase"/>
</dbReference>
<reference evidence="2 3" key="2">
    <citation type="submission" date="2020-08" db="EMBL/GenBank/DDBJ databases">
        <title>Adhaeribacter dokdonensis sp. nov., isolated from the rhizosphere of Elymus tsukushiensis, a plant native to the Dokdo Islands, Republic of Korea.</title>
        <authorList>
            <person name="Ghim S.Y."/>
        </authorList>
    </citation>
    <scope>NUCLEOTIDE SEQUENCE [LARGE SCALE GENOMIC DNA]</scope>
    <source>
        <strain evidence="2 3">KUDC8001</strain>
    </source>
</reference>
<dbReference type="GO" id="GO:0016747">
    <property type="term" value="F:acyltransferase activity, transferring groups other than amino-acyl groups"/>
    <property type="evidence" value="ECO:0007669"/>
    <property type="project" value="InterPro"/>
</dbReference>
<dbReference type="Gene3D" id="3.40.630.30">
    <property type="match status" value="1"/>
</dbReference>
<evidence type="ECO:0000313" key="2">
    <source>
        <dbReference type="EMBL" id="QMU31146.1"/>
    </source>
</evidence>
<reference evidence="2 3" key="1">
    <citation type="submission" date="2020-06" db="EMBL/GenBank/DDBJ databases">
        <authorList>
            <person name="Hwang Y.J."/>
        </authorList>
    </citation>
    <scope>NUCLEOTIDE SEQUENCE [LARGE SCALE GENOMIC DNA]</scope>
    <source>
        <strain evidence="2 3">KUDC8001</strain>
    </source>
</reference>
<accession>A0A7L7LE70</accession>
<dbReference type="Pfam" id="PF13302">
    <property type="entry name" value="Acetyltransf_3"/>
    <property type="match status" value="1"/>
</dbReference>
<name>A0A7L7LE70_9BACT</name>
<gene>
    <name evidence="2" type="ORF">HUW48_25360</name>
</gene>
<dbReference type="InterPro" id="IPR000182">
    <property type="entry name" value="GNAT_dom"/>
</dbReference>
<dbReference type="PANTHER" id="PTHR43792:SF13">
    <property type="entry name" value="ACETYLTRANSFERASE"/>
    <property type="match status" value="1"/>
</dbReference>
<dbReference type="RefSeq" id="WP_182413584.1">
    <property type="nucleotide sequence ID" value="NZ_CP055153.1"/>
</dbReference>
<evidence type="ECO:0000259" key="1">
    <source>
        <dbReference type="PROSITE" id="PS51186"/>
    </source>
</evidence>
<dbReference type="AlphaFoldDB" id="A0A7L7LE70"/>
<dbReference type="PANTHER" id="PTHR43792">
    <property type="entry name" value="GNAT FAMILY, PUTATIVE (AFU_ORTHOLOGUE AFUA_3G00765)-RELATED-RELATED"/>
    <property type="match status" value="1"/>
</dbReference>
<protein>
    <submittedName>
        <fullName evidence="2">GNAT family N-acetyltransferase</fullName>
    </submittedName>
</protein>
<organism evidence="2 3">
    <name type="scientific">Adhaeribacter radiodurans</name>
    <dbReference type="NCBI Taxonomy" id="2745197"/>
    <lineage>
        <taxon>Bacteria</taxon>
        <taxon>Pseudomonadati</taxon>
        <taxon>Bacteroidota</taxon>
        <taxon>Cytophagia</taxon>
        <taxon>Cytophagales</taxon>
        <taxon>Hymenobacteraceae</taxon>
        <taxon>Adhaeribacter</taxon>
    </lineage>
</organism>
<dbReference type="EMBL" id="CP055153">
    <property type="protein sequence ID" value="QMU31146.1"/>
    <property type="molecule type" value="Genomic_DNA"/>
</dbReference>
<sequence>MFFLTSDRLKLIPLSHNQLQLLTQNRTELDNILGLNPSEQVYDAAIVAEMVDAAENFWLPQTALHPQDYSWFTNWDIVLKERNVSIGGIGFTGLPDIDGKTMVGYGISLLHEGQGYASEALQCLLRWAFANPQLKSVIATTPPENFGSHRVLHKNNFKETGFSDDMIHWQLNRS</sequence>
<dbReference type="Proteomes" id="UP000514509">
    <property type="component" value="Chromosome"/>
</dbReference>